<organism evidence="1 2">
    <name type="scientific">Citrus sinensis</name>
    <name type="common">Sweet orange</name>
    <name type="synonym">Citrus aurantium var. sinensis</name>
    <dbReference type="NCBI Taxonomy" id="2711"/>
    <lineage>
        <taxon>Eukaryota</taxon>
        <taxon>Viridiplantae</taxon>
        <taxon>Streptophyta</taxon>
        <taxon>Embryophyta</taxon>
        <taxon>Tracheophyta</taxon>
        <taxon>Spermatophyta</taxon>
        <taxon>Magnoliopsida</taxon>
        <taxon>eudicotyledons</taxon>
        <taxon>Gunneridae</taxon>
        <taxon>Pentapetalae</taxon>
        <taxon>rosids</taxon>
        <taxon>malvids</taxon>
        <taxon>Sapindales</taxon>
        <taxon>Rutaceae</taxon>
        <taxon>Aurantioideae</taxon>
        <taxon>Citrus</taxon>
    </lineage>
</organism>
<sequence>MHMHEKNGGNERNLNRVAEFREAVQSCNLQDMGCKGYPYTWSNKRYRDHFIDERLDRFLCSKDWGINFQESVGTNLVNWSSDHCPIILDFHERSQNSRHAGKSLPRDYYEDMWSSHEGCRSIVQEEWSRADWLREGDKNTKYFHAKASARKRKNKVWGIENDQGIWLKERDEIEEEICSHFQKLFTTSSPTPSQIQATLQGMTTKVTPEMNVQLEKPFTAEDVEEALANMCPTKAPGPDGLPAAFFQKHWKSVRNRVISTCLNVLNEQGNPSTLNHTFIALIPKIANPRKVSDYRPISLCNVIYRVVAKAIANRMKPIFSQIISPMQSAFIPNRLITDNVIIGYECLHKIRHSKGKKNGLVALKLDISKAYDRVEWPFLEQTMLKMGFPSNWVALIMRCVISTSFSVLINGVPKGMIQPKRGLRQGCPLSPYLFILCAEALSNLLVVAEQNQLIQGLKFAREVSITHLLFADDSLVFSRASVAECRHLKEMFDKYAAASGQIFNFQKSSLFFSGKIPEHQRAAIRGIFNLNVVSKHEKYLGLPSMIGRKKMGFCNDIKLKVLNKIAGWQHKMLSSGGKEVLIKAAAQAIPAYAMSVFKLPRGFCDDIQRAIAKFWWGSKGDKHGIHWRKWEKLSQAKIRGGRGFREFSCFNQALVAKQAWRLLQYPNSLVSKVLQARYFRNSSFLCAKAGANASYIWRSIMWGRQVIKKGMRWQIGNGKKVAIFSDNWLPRPETFRPIFPPSLPVSSVVADLIKADNQWDEIKLRQHFMDVDTAEILKIPLPTEKEEDGVLWDYDKRGNYSVKSGYQLALRSKFPDSTSCTEASHKYWSALWTLELPAKLKIFMWRASNNLLPSVENLWKRKVVEEPTCKRCKLSVETISHALLECKVARKIWLQSPFSGLRLEANSQDIFSTLQNMAKEMRKSDLELMVALCWSAWYARNKCIFDGREINPIISAAKAESVLSAFQRVRKPQQAHISIFIKEKQQEWLPPPPNVFKVNVDAALNSKNLSAGVGTVIRDSNGKIVAAGVNQNLLKGSASLAEAEAVLWGLQLARKADVSSLIIESDCLEVVQLVNNTKGSRSEIFWTILAIQNQMKNFQKVVVNHIPRHCNACAHYLAKIALGKISPCMWLGNIPAELYGIIKVL</sequence>
<keyword evidence="1" id="KW-0548">Nucleotidyltransferase</keyword>
<keyword evidence="1" id="KW-0695">RNA-directed DNA polymerase</keyword>
<proteinExistence type="predicted"/>
<evidence type="ECO:0000313" key="2">
    <source>
        <dbReference type="Proteomes" id="UP000829398"/>
    </source>
</evidence>
<protein>
    <submittedName>
        <fullName evidence="1">Reverse transcriptase domain-containing protein</fullName>
    </submittedName>
</protein>
<keyword evidence="2" id="KW-1185">Reference proteome</keyword>
<keyword evidence="1" id="KW-0808">Transferase</keyword>
<reference evidence="2" key="1">
    <citation type="journal article" date="2023" name="Hortic. Res.">
        <title>A chromosome-level phased genome enabling allele-level studies in sweet orange: a case study on citrus Huanglongbing tolerance.</title>
        <authorList>
            <person name="Wu B."/>
            <person name="Yu Q."/>
            <person name="Deng Z."/>
            <person name="Duan Y."/>
            <person name="Luo F."/>
            <person name="Gmitter F. Jr."/>
        </authorList>
    </citation>
    <scope>NUCLEOTIDE SEQUENCE [LARGE SCALE GENOMIC DNA]</scope>
    <source>
        <strain evidence="2">cv. Valencia</strain>
    </source>
</reference>
<evidence type="ECO:0000313" key="1">
    <source>
        <dbReference type="EMBL" id="KAH9778897.1"/>
    </source>
</evidence>
<name>A0ACB8M023_CITSI</name>
<dbReference type="EMBL" id="CM039172">
    <property type="protein sequence ID" value="KAH9778897.1"/>
    <property type="molecule type" value="Genomic_DNA"/>
</dbReference>
<dbReference type="Proteomes" id="UP000829398">
    <property type="component" value="Chromosome 3"/>
</dbReference>
<gene>
    <name evidence="1" type="ORF">KPL71_007509</name>
</gene>
<accession>A0ACB8M023</accession>
<comment type="caution">
    <text evidence="1">The sequence shown here is derived from an EMBL/GenBank/DDBJ whole genome shotgun (WGS) entry which is preliminary data.</text>
</comment>